<evidence type="ECO:0000313" key="4">
    <source>
        <dbReference type="Proteomes" id="UP000054703"/>
    </source>
</evidence>
<dbReference type="AlphaFoldDB" id="A0A0W0YG09"/>
<comment type="caution">
    <text evidence="3">The sequence shown here is derived from an EMBL/GenBank/DDBJ whole genome shotgun (WGS) entry which is preliminary data.</text>
</comment>
<dbReference type="OrthoDB" id="9787654at2"/>
<protein>
    <submittedName>
        <fullName evidence="3">Amidohydrolase</fullName>
    </submittedName>
</protein>
<dbReference type="Gene3D" id="3.20.20.140">
    <property type="entry name" value="Metal-dependent hydrolases"/>
    <property type="match status" value="1"/>
</dbReference>
<dbReference type="Proteomes" id="UP000054703">
    <property type="component" value="Unassembled WGS sequence"/>
</dbReference>
<organism evidence="3 4">
    <name type="scientific">Legionella santicrucis</name>
    <dbReference type="NCBI Taxonomy" id="45074"/>
    <lineage>
        <taxon>Bacteria</taxon>
        <taxon>Pseudomonadati</taxon>
        <taxon>Pseudomonadota</taxon>
        <taxon>Gammaproteobacteria</taxon>
        <taxon>Legionellales</taxon>
        <taxon>Legionellaceae</taxon>
        <taxon>Legionella</taxon>
    </lineage>
</organism>
<accession>A0A0W0YG09</accession>
<dbReference type="InterPro" id="IPR006680">
    <property type="entry name" value="Amidohydro-rel"/>
</dbReference>
<gene>
    <name evidence="3" type="ORF">Lsan_3140</name>
</gene>
<dbReference type="InterPro" id="IPR052350">
    <property type="entry name" value="Metallo-dep_Lactonases"/>
</dbReference>
<dbReference type="Pfam" id="PF04909">
    <property type="entry name" value="Amidohydro_2"/>
    <property type="match status" value="1"/>
</dbReference>
<keyword evidence="3" id="KW-0378">Hydrolase</keyword>
<comment type="similarity">
    <text evidence="1">Belongs to the metallo-dependent hydrolases superfamily.</text>
</comment>
<dbReference type="InterPro" id="IPR032466">
    <property type="entry name" value="Metal_Hydrolase"/>
</dbReference>
<keyword evidence="4" id="KW-1185">Reference proteome</keyword>
<dbReference type="PANTHER" id="PTHR43569">
    <property type="entry name" value="AMIDOHYDROLASE"/>
    <property type="match status" value="1"/>
</dbReference>
<dbReference type="PATRIC" id="fig|45074.5.peg.3380"/>
<reference evidence="3 4" key="1">
    <citation type="submission" date="2015-11" db="EMBL/GenBank/DDBJ databases">
        <title>Genomic analysis of 38 Legionella species identifies large and diverse effector repertoires.</title>
        <authorList>
            <person name="Burstein D."/>
            <person name="Amaro F."/>
            <person name="Zusman T."/>
            <person name="Lifshitz Z."/>
            <person name="Cohen O."/>
            <person name="Gilbert J.A."/>
            <person name="Pupko T."/>
            <person name="Shuman H.A."/>
            <person name="Segal G."/>
        </authorList>
    </citation>
    <scope>NUCLEOTIDE SEQUENCE [LARGE SCALE GENOMIC DNA]</scope>
    <source>
        <strain evidence="3 4">SC-63-C7</strain>
    </source>
</reference>
<feature type="domain" description="Amidohydrolase-related" evidence="2">
    <location>
        <begin position="6"/>
        <end position="300"/>
    </location>
</feature>
<dbReference type="EMBL" id="LNYU01000085">
    <property type="protein sequence ID" value="KTD55588.1"/>
    <property type="molecule type" value="Genomic_DNA"/>
</dbReference>
<evidence type="ECO:0000313" key="3">
    <source>
        <dbReference type="EMBL" id="KTD55588.1"/>
    </source>
</evidence>
<evidence type="ECO:0000256" key="1">
    <source>
        <dbReference type="ARBA" id="ARBA00038310"/>
    </source>
</evidence>
<evidence type="ECO:0000259" key="2">
    <source>
        <dbReference type="Pfam" id="PF04909"/>
    </source>
</evidence>
<dbReference type="STRING" id="45074.Lsan_3140"/>
<sequence>MALKIVDSHFHFYDKKINHHPFLANYDENLALLWGKDYQQKLPESYLPADYFRDMNEFQIDGLVMAELVSTDPLKEMQFAQDIANQNPQLSAAIANISLRDENLSQLLDEYLKIPLIRSVRDHLLWDPNNPNRCYTDKAGILLEPIIKESFAILKNYPFNFEFEVYAHEIPSVLHYAEQFPTIKFALHCLGWPLDQTQTGFSKWKKDMQRLSQCHNVSVKITAIECIFGLEWSFTQIAPWIKTTIDIFRPMRCMFGSHLPITKCSKGASALYETYQAIVKEFSLQEQQSLFADTAKNFYNIS</sequence>
<dbReference type="RefSeq" id="WP_058515098.1">
    <property type="nucleotide sequence ID" value="NZ_CAAAIH010000011.1"/>
</dbReference>
<dbReference type="GO" id="GO:0016787">
    <property type="term" value="F:hydrolase activity"/>
    <property type="evidence" value="ECO:0007669"/>
    <property type="project" value="UniProtKB-KW"/>
</dbReference>
<dbReference type="PANTHER" id="PTHR43569:SF1">
    <property type="entry name" value="BLL3371 PROTEIN"/>
    <property type="match status" value="1"/>
</dbReference>
<dbReference type="SUPFAM" id="SSF51556">
    <property type="entry name" value="Metallo-dependent hydrolases"/>
    <property type="match status" value="1"/>
</dbReference>
<proteinExistence type="inferred from homology"/>
<name>A0A0W0YG09_9GAMM</name>